<dbReference type="PANTHER" id="PTHR36573">
    <property type="entry name" value="INTERMEMBRANE PHOSPHOLIPID TRANSPORT SYSTEM BINDING PROTEIN MLAC"/>
    <property type="match status" value="1"/>
</dbReference>
<gene>
    <name evidence="2" type="ORF">F9B74_08950</name>
</gene>
<dbReference type="PANTHER" id="PTHR36573:SF1">
    <property type="entry name" value="INTERMEMBRANE PHOSPHOLIPID TRANSPORT SYSTEM BINDING PROTEIN MLAC"/>
    <property type="match status" value="1"/>
</dbReference>
<proteinExistence type="predicted"/>
<dbReference type="Proteomes" id="UP000477651">
    <property type="component" value="Unassembled WGS sequence"/>
</dbReference>
<evidence type="ECO:0000313" key="3">
    <source>
        <dbReference type="Proteomes" id="UP000477651"/>
    </source>
</evidence>
<feature type="chain" id="PRO_5026737579" evidence="1">
    <location>
        <begin position="29"/>
        <end position="201"/>
    </location>
</feature>
<accession>A0A6L9Y7S6</accession>
<dbReference type="InterPro" id="IPR008869">
    <property type="entry name" value="MlaC/ttg2D"/>
</dbReference>
<dbReference type="Gene3D" id="3.10.450.50">
    <property type="match status" value="1"/>
</dbReference>
<comment type="caution">
    <text evidence="2">The sequence shown here is derived from an EMBL/GenBank/DDBJ whole genome shotgun (WGS) entry which is preliminary data.</text>
</comment>
<dbReference type="RefSeq" id="WP_163764862.1">
    <property type="nucleotide sequence ID" value="NZ_JAAGYR010000019.1"/>
</dbReference>
<sequence>MSRSILQTTTKTLLASTLGLGLMLSVQAAQDPNQFVEQIANNTLDAVRKSNAARNGDIAAINKIVDQYLLPSANLEKTTRLATGAPWRQATAEQKRQLVSAFKNTLIRTYSGAFKNVTDSTKITLLPFRGDANANDVVVYSHISGPNGPVAVNYRLEKSGNSWKVYDFNVENIWMIQNYKNQFSAEINKGGIDGLIKSLQK</sequence>
<dbReference type="EMBL" id="JAAGYR010000019">
    <property type="protein sequence ID" value="NEN76436.1"/>
    <property type="molecule type" value="Genomic_DNA"/>
</dbReference>
<dbReference type="AlphaFoldDB" id="A0A6L9Y7S6"/>
<keyword evidence="3" id="KW-1185">Reference proteome</keyword>
<feature type="signal peptide" evidence="1">
    <location>
        <begin position="1"/>
        <end position="28"/>
    </location>
</feature>
<reference evidence="2 3" key="1">
    <citation type="submission" date="2020-02" db="EMBL/GenBank/DDBJ databases">
        <title>Pelistega sp. NLN82 were isolated from wild rodents of the Hainan Island.</title>
        <authorList>
            <person name="Niu N."/>
            <person name="Zhou J."/>
        </authorList>
    </citation>
    <scope>NUCLEOTIDE SEQUENCE [LARGE SCALE GENOMIC DNA]</scope>
    <source>
        <strain evidence="2 3">NLN82</strain>
    </source>
</reference>
<evidence type="ECO:0000313" key="2">
    <source>
        <dbReference type="EMBL" id="NEN76436.1"/>
    </source>
</evidence>
<dbReference type="Pfam" id="PF05494">
    <property type="entry name" value="MlaC"/>
    <property type="match status" value="1"/>
</dbReference>
<name>A0A6L9Y7S6_9BURK</name>
<keyword evidence="1" id="KW-0732">Signal</keyword>
<protein>
    <submittedName>
        <fullName evidence="2">ABC transporter substrate-binding protein</fullName>
    </submittedName>
</protein>
<evidence type="ECO:0000256" key="1">
    <source>
        <dbReference type="SAM" id="SignalP"/>
    </source>
</evidence>
<dbReference type="Gene3D" id="1.10.10.640">
    <property type="entry name" value="phospholipid-binding protein"/>
    <property type="match status" value="1"/>
</dbReference>
<organism evidence="2 3">
    <name type="scientific">Pelistega ratti</name>
    <dbReference type="NCBI Taxonomy" id="2652177"/>
    <lineage>
        <taxon>Bacteria</taxon>
        <taxon>Pseudomonadati</taxon>
        <taxon>Pseudomonadota</taxon>
        <taxon>Betaproteobacteria</taxon>
        <taxon>Burkholderiales</taxon>
        <taxon>Alcaligenaceae</taxon>
        <taxon>Pelistega</taxon>
    </lineage>
</organism>
<dbReference type="PIRSF" id="PIRSF004649">
    <property type="entry name" value="MlaC"/>
    <property type="match status" value="1"/>
</dbReference>